<dbReference type="RefSeq" id="WP_220201679.1">
    <property type="nucleotide sequence ID" value="NZ_BNJK01000001.1"/>
</dbReference>
<proteinExistence type="predicted"/>
<comment type="caution">
    <text evidence="1">The sequence shown here is derived from an EMBL/GenBank/DDBJ whole genome shotgun (WGS) entry which is preliminary data.</text>
</comment>
<reference evidence="1" key="1">
    <citation type="submission" date="2020-10" db="EMBL/GenBank/DDBJ databases">
        <title>Taxonomic study of unclassified bacteria belonging to the class Ktedonobacteria.</title>
        <authorList>
            <person name="Yabe S."/>
            <person name="Wang C.M."/>
            <person name="Zheng Y."/>
            <person name="Sakai Y."/>
            <person name="Cavaletti L."/>
            <person name="Monciardini P."/>
            <person name="Donadio S."/>
        </authorList>
    </citation>
    <scope>NUCLEOTIDE SEQUENCE</scope>
    <source>
        <strain evidence="1">ID150040</strain>
    </source>
</reference>
<evidence type="ECO:0000313" key="2">
    <source>
        <dbReference type="Proteomes" id="UP000597444"/>
    </source>
</evidence>
<name>A0A8J3IHB0_9CHLR</name>
<keyword evidence="2" id="KW-1185">Reference proteome</keyword>
<gene>
    <name evidence="1" type="ORF">KSF_007830</name>
</gene>
<dbReference type="Proteomes" id="UP000597444">
    <property type="component" value="Unassembled WGS sequence"/>
</dbReference>
<dbReference type="AlphaFoldDB" id="A0A8J3IHB0"/>
<sequence>MYRCNKHISALDPHPKSEPHIVRVRTSIVDPIVWKDCCRVFERLEHIQDVIQASIEQSVQHLLEDTTGNDMITALQEELIYAIQEQNKHPKGSYYYHLIAQDIRKKEEELQRCEEEFSKSHDGAKLSESFQESVMHFLDFLNTMKGRYHEASFQEKRNALDVLGVRAYVSRDTTIRPQWPTIQTRKAWLSVSEAPTLTGIHPSSLRASMKAGKLKTGQKAIAHTVIHRDEIRRFIKTERQRSRLAKHDDEWFTVSKLTTTVGISNHHDIHEAIEQGRLKAETKEVTQASIHRDELNQFLQESPIRQREVMEHITPEIKIAYTPIFTGVQAPKDAQKIVNVVHNAGLAQLVVRLKPVIVVKG</sequence>
<protein>
    <submittedName>
        <fullName evidence="1">Uncharacterized protein</fullName>
    </submittedName>
</protein>
<dbReference type="EMBL" id="BNJK01000001">
    <property type="protein sequence ID" value="GHO90735.1"/>
    <property type="molecule type" value="Genomic_DNA"/>
</dbReference>
<evidence type="ECO:0000313" key="1">
    <source>
        <dbReference type="EMBL" id="GHO90735.1"/>
    </source>
</evidence>
<accession>A0A8J3IHB0</accession>
<organism evidence="1 2">
    <name type="scientific">Reticulibacter mediterranei</name>
    <dbReference type="NCBI Taxonomy" id="2778369"/>
    <lineage>
        <taxon>Bacteria</taxon>
        <taxon>Bacillati</taxon>
        <taxon>Chloroflexota</taxon>
        <taxon>Ktedonobacteria</taxon>
        <taxon>Ktedonobacterales</taxon>
        <taxon>Reticulibacteraceae</taxon>
        <taxon>Reticulibacter</taxon>
    </lineage>
</organism>